<dbReference type="AlphaFoldDB" id="A0AAE6JFY6"/>
<feature type="domain" description="YubB ferredoxin-like" evidence="1">
    <location>
        <begin position="56"/>
        <end position="119"/>
    </location>
</feature>
<protein>
    <recommendedName>
        <fullName evidence="1">YubB ferredoxin-like domain-containing protein</fullName>
    </recommendedName>
</protein>
<evidence type="ECO:0000313" key="2">
    <source>
        <dbReference type="EMBL" id="QEM04964.1"/>
    </source>
</evidence>
<evidence type="ECO:0000313" key="3">
    <source>
        <dbReference type="EMBL" id="QTE52518.1"/>
    </source>
</evidence>
<dbReference type="EMBL" id="CP071880">
    <property type="protein sequence ID" value="QTE52518.1"/>
    <property type="molecule type" value="Genomic_DNA"/>
</dbReference>
<dbReference type="Proteomes" id="UP000663940">
    <property type="component" value="Chromosome"/>
</dbReference>
<sequence length="149" mass="17485">MANYCSNSVLFLGDRESVAAVRDLFVKIELHQHMTDTYHLPDFVKAEDGCMWDIYDSEGWLNYETRWSPNLEVLEQIAEKYNVNFICHYAEMMSGIWGEAVYHNGKLTSVDRNKYDKQASPDHKLNALRQHQKYLINKFLFSGDDLPER</sequence>
<gene>
    <name evidence="2" type="ORF">DIU31_016120</name>
    <name evidence="3" type="ORF">J3L21_11370</name>
</gene>
<keyword evidence="5" id="KW-1185">Reference proteome</keyword>
<proteinExistence type="predicted"/>
<evidence type="ECO:0000259" key="1">
    <source>
        <dbReference type="Pfam" id="PF18406"/>
    </source>
</evidence>
<dbReference type="RefSeq" id="WP_146750342.1">
    <property type="nucleotide sequence ID" value="NZ_CP043451.1"/>
</dbReference>
<organism evidence="2 4">
    <name type="scientific">Mucilaginibacter rubeus</name>
    <dbReference type="NCBI Taxonomy" id="2027860"/>
    <lineage>
        <taxon>Bacteria</taxon>
        <taxon>Pseudomonadati</taxon>
        <taxon>Bacteroidota</taxon>
        <taxon>Sphingobacteriia</taxon>
        <taxon>Sphingobacteriales</taxon>
        <taxon>Sphingobacteriaceae</taxon>
        <taxon>Mucilaginibacter</taxon>
    </lineage>
</organism>
<evidence type="ECO:0000313" key="4">
    <source>
        <dbReference type="Proteomes" id="UP000250557"/>
    </source>
</evidence>
<reference evidence="3 5" key="2">
    <citation type="submission" date="2021-03" db="EMBL/GenBank/DDBJ databases">
        <title>Mucilaginibacter strains isolated from gold and copper mining confer multi heavy-metal resistance.</title>
        <authorList>
            <person name="Li Y."/>
        </authorList>
    </citation>
    <scope>NUCLEOTIDE SEQUENCE [LARGE SCALE GENOMIC DNA]</scope>
    <source>
        <strain evidence="3 5">P2-4</strain>
    </source>
</reference>
<reference evidence="2 4" key="1">
    <citation type="submission" date="2019-08" db="EMBL/GenBank/DDBJ databases">
        <title>Comparative genome analysis confer to the adaptation heavy metal polluted environment.</title>
        <authorList>
            <person name="Li Y."/>
        </authorList>
    </citation>
    <scope>NUCLEOTIDE SEQUENCE [LARGE SCALE GENOMIC DNA]</scope>
    <source>
        <strain evidence="2 4">P2</strain>
    </source>
</reference>
<dbReference type="Proteomes" id="UP000250557">
    <property type="component" value="Chromosome"/>
</dbReference>
<dbReference type="Pfam" id="PF18406">
    <property type="entry name" value="DUF1281_C"/>
    <property type="match status" value="1"/>
</dbReference>
<accession>A0AAE6JFY6</accession>
<dbReference type="EMBL" id="CP043451">
    <property type="protein sequence ID" value="QEM04964.1"/>
    <property type="molecule type" value="Genomic_DNA"/>
</dbReference>
<dbReference type="InterPro" id="IPR041329">
    <property type="entry name" value="YubB_C"/>
</dbReference>
<name>A0AAE6JFY6_9SPHI</name>
<evidence type="ECO:0000313" key="5">
    <source>
        <dbReference type="Proteomes" id="UP000663940"/>
    </source>
</evidence>